<dbReference type="Proteomes" id="UP000078348">
    <property type="component" value="Unassembled WGS sequence"/>
</dbReference>
<evidence type="ECO:0000256" key="2">
    <source>
        <dbReference type="ARBA" id="ARBA00022853"/>
    </source>
</evidence>
<dbReference type="Gene3D" id="1.10.10.60">
    <property type="entry name" value="Homeodomain-like"/>
    <property type="match status" value="1"/>
</dbReference>
<dbReference type="GO" id="GO:0035267">
    <property type="term" value="C:NuA4 histone acetyltransferase complex"/>
    <property type="evidence" value="ECO:0007669"/>
    <property type="project" value="InterPro"/>
</dbReference>
<dbReference type="OrthoDB" id="19740at2759"/>
<dbReference type="PANTHER" id="PTHR12855:SF10">
    <property type="entry name" value="DNA METHYLTRANSFERASE 1-ASSOCIATED PROTEIN 1"/>
    <property type="match status" value="1"/>
</dbReference>
<dbReference type="GO" id="GO:0000122">
    <property type="term" value="P:negative regulation of transcription by RNA polymerase II"/>
    <property type="evidence" value="ECO:0007669"/>
    <property type="project" value="TreeGrafter"/>
</dbReference>
<sequence length="393" mass="45405">MEDLLNCFAFKKVPTVERTRKRDFQKEAQEESGKKPKLLQDVLSGENPPSFVPSYTTKGIVMNKEPSSRWSRVPLPLSKRDPILAVQHWEREGGVPYTPPSDIPLHPTSVIEYTDAEYESAKCKGESWEKTNTDFLFSLCRKQASQERVRRRYNLRWPVIVELINMRFNLNLEACQLRYYTVSKLILGFRNKQGIQLTPEEEQLFKCAYDNSFCKNRRQTLDRSFLISRVGNDAEQKLYERLTAIDAQLNRITSNENVEGYGPYDDLNSIPTVMKESPVYLKPSPGVTLRSARFDNNSASSYFADNTQKRLIQILAEMNVQIPHMATKRVCDTLDRLKQDIVKLILLRKYLAQNNYVMPPPNPIMNQTTDTKKKRKSTLSGVNYSGPPKSYNR</sequence>
<dbReference type="PANTHER" id="PTHR12855">
    <property type="entry name" value="DNA METHYLTRANSFERASE 1-ASSOCIATED PROTEIN 1 FAMILY MEMBER"/>
    <property type="match status" value="1"/>
</dbReference>
<reference evidence="8 9" key="1">
    <citation type="submission" date="2016-05" db="EMBL/GenBank/DDBJ databases">
        <title>Nuclear genome of Blastocystis sp. subtype 1 NandII.</title>
        <authorList>
            <person name="Gentekaki E."/>
            <person name="Curtis B."/>
            <person name="Stairs C."/>
            <person name="Eme L."/>
            <person name="Herman E."/>
            <person name="Klimes V."/>
            <person name="Arias M.C."/>
            <person name="Elias M."/>
            <person name="Hilliou F."/>
            <person name="Klute M."/>
            <person name="Malik S.-B."/>
            <person name="Pightling A."/>
            <person name="Rachubinski R."/>
            <person name="Salas D."/>
            <person name="Schlacht A."/>
            <person name="Suga H."/>
            <person name="Archibald J."/>
            <person name="Ball S.G."/>
            <person name="Clark G."/>
            <person name="Dacks J."/>
            <person name="Van Der Giezen M."/>
            <person name="Tsaousis A."/>
            <person name="Roger A."/>
        </authorList>
    </citation>
    <scope>NUCLEOTIDE SEQUENCE [LARGE SCALE GENOMIC DNA]</scope>
    <source>
        <strain evidence="9">ATCC 50177 / NandII</strain>
    </source>
</reference>
<evidence type="ECO:0000313" key="8">
    <source>
        <dbReference type="EMBL" id="OAO16612.1"/>
    </source>
</evidence>
<dbReference type="STRING" id="478820.A0A196SKA0"/>
<keyword evidence="5" id="KW-0539">Nucleus</keyword>
<accession>A0A196SKA0</accession>
<feature type="region of interest" description="Disordered" evidence="6">
    <location>
        <begin position="360"/>
        <end position="393"/>
    </location>
</feature>
<proteinExistence type="predicted"/>
<dbReference type="GO" id="GO:0006338">
    <property type="term" value="P:chromatin remodeling"/>
    <property type="evidence" value="ECO:0007669"/>
    <property type="project" value="InterPro"/>
</dbReference>
<organism evidence="8 9">
    <name type="scientific">Blastocystis sp. subtype 1 (strain ATCC 50177 / NandII)</name>
    <dbReference type="NCBI Taxonomy" id="478820"/>
    <lineage>
        <taxon>Eukaryota</taxon>
        <taxon>Sar</taxon>
        <taxon>Stramenopiles</taxon>
        <taxon>Bigyra</taxon>
        <taxon>Opalozoa</taxon>
        <taxon>Opalinata</taxon>
        <taxon>Blastocystidae</taxon>
        <taxon>Blastocystis</taxon>
    </lineage>
</organism>
<dbReference type="GO" id="GO:0006281">
    <property type="term" value="P:DNA repair"/>
    <property type="evidence" value="ECO:0007669"/>
    <property type="project" value="InterPro"/>
</dbReference>
<name>A0A196SKA0_BLAHN</name>
<comment type="subcellular location">
    <subcellularLocation>
        <location evidence="1">Nucleus</location>
    </subcellularLocation>
</comment>
<keyword evidence="3" id="KW-0805">Transcription regulation</keyword>
<keyword evidence="4" id="KW-0804">Transcription</keyword>
<keyword evidence="9" id="KW-1185">Reference proteome</keyword>
<feature type="domain" description="DAMP1 SANT/Myb-like" evidence="7">
    <location>
        <begin position="109"/>
        <end position="185"/>
    </location>
</feature>
<dbReference type="GO" id="GO:0003714">
    <property type="term" value="F:transcription corepressor activity"/>
    <property type="evidence" value="ECO:0007669"/>
    <property type="project" value="TreeGrafter"/>
</dbReference>
<evidence type="ECO:0000256" key="1">
    <source>
        <dbReference type="ARBA" id="ARBA00004123"/>
    </source>
</evidence>
<evidence type="ECO:0000256" key="3">
    <source>
        <dbReference type="ARBA" id="ARBA00023015"/>
    </source>
</evidence>
<evidence type="ECO:0000256" key="5">
    <source>
        <dbReference type="ARBA" id="ARBA00023242"/>
    </source>
</evidence>
<evidence type="ECO:0000256" key="4">
    <source>
        <dbReference type="ARBA" id="ARBA00023163"/>
    </source>
</evidence>
<comment type="caution">
    <text evidence="8">The sequence shown here is derived from an EMBL/GenBank/DDBJ whole genome shotgun (WGS) entry which is preliminary data.</text>
</comment>
<evidence type="ECO:0000313" key="9">
    <source>
        <dbReference type="Proteomes" id="UP000078348"/>
    </source>
</evidence>
<dbReference type="AlphaFoldDB" id="A0A196SKA0"/>
<evidence type="ECO:0000256" key="6">
    <source>
        <dbReference type="SAM" id="MobiDB-lite"/>
    </source>
</evidence>
<keyword evidence="2" id="KW-0156">Chromatin regulator</keyword>
<feature type="region of interest" description="Disordered" evidence="6">
    <location>
        <begin position="19"/>
        <end position="46"/>
    </location>
</feature>
<gene>
    <name evidence="8" type="ORF">AV274_1663</name>
</gene>
<dbReference type="Pfam" id="PF16282">
    <property type="entry name" value="SANT_DAMP1_like"/>
    <property type="match status" value="1"/>
</dbReference>
<dbReference type="InterPro" id="IPR027109">
    <property type="entry name" value="Swc4/Dmap1"/>
</dbReference>
<dbReference type="EMBL" id="LXWW01000071">
    <property type="protein sequence ID" value="OAO16612.1"/>
    <property type="molecule type" value="Genomic_DNA"/>
</dbReference>
<dbReference type="GO" id="GO:0000812">
    <property type="term" value="C:Swr1 complex"/>
    <property type="evidence" value="ECO:0007669"/>
    <property type="project" value="TreeGrafter"/>
</dbReference>
<feature type="compositionally biased region" description="Basic and acidic residues" evidence="6">
    <location>
        <begin position="19"/>
        <end position="34"/>
    </location>
</feature>
<protein>
    <recommendedName>
        <fullName evidence="7">dAMP1 SANT/Myb-like domain-containing protein</fullName>
    </recommendedName>
</protein>
<evidence type="ECO:0000259" key="7">
    <source>
        <dbReference type="Pfam" id="PF16282"/>
    </source>
</evidence>
<dbReference type="InterPro" id="IPR032563">
    <property type="entry name" value="DAMP1_SANT-like"/>
</dbReference>